<dbReference type="OrthoDB" id="1523755at2"/>
<accession>A0A363NKM9</accession>
<evidence type="ECO:0000259" key="2">
    <source>
        <dbReference type="Pfam" id="PF18962"/>
    </source>
</evidence>
<dbReference type="Proteomes" id="UP000250831">
    <property type="component" value="Unassembled WGS sequence"/>
</dbReference>
<gene>
    <name evidence="3" type="ORF">DCO56_26315</name>
</gene>
<feature type="signal peptide" evidence="1">
    <location>
        <begin position="1"/>
        <end position="26"/>
    </location>
</feature>
<proteinExistence type="predicted"/>
<evidence type="ECO:0000256" key="1">
    <source>
        <dbReference type="SAM" id="SignalP"/>
    </source>
</evidence>
<dbReference type="AlphaFoldDB" id="A0A363NKM9"/>
<keyword evidence="4" id="KW-1185">Reference proteome</keyword>
<dbReference type="NCBIfam" id="TIGR04183">
    <property type="entry name" value="Por_Secre_tail"/>
    <property type="match status" value="1"/>
</dbReference>
<dbReference type="EMBL" id="QCXX01000010">
    <property type="protein sequence ID" value="PUV21335.1"/>
    <property type="molecule type" value="Genomic_DNA"/>
</dbReference>
<keyword evidence="1" id="KW-0732">Signal</keyword>
<reference evidence="3 4" key="1">
    <citation type="submission" date="2018-04" db="EMBL/GenBank/DDBJ databases">
        <title>Sphingobacterium sp. M46 Genome.</title>
        <authorList>
            <person name="Cheng J."/>
            <person name="Li Y."/>
        </authorList>
    </citation>
    <scope>NUCLEOTIDE SEQUENCE [LARGE SCALE GENOMIC DNA]</scope>
    <source>
        <strain evidence="3 4">M46</strain>
    </source>
</reference>
<comment type="caution">
    <text evidence="3">The sequence shown here is derived from an EMBL/GenBank/DDBJ whole genome shotgun (WGS) entry which is preliminary data.</text>
</comment>
<dbReference type="Pfam" id="PF18962">
    <property type="entry name" value="Por_Secre_tail"/>
    <property type="match status" value="1"/>
</dbReference>
<name>A0A363NKM9_9SPHI</name>
<sequence>MGRNLLKAAYLTLITALILCSGVAQVYAKSPDGYTYLQTTGSRNEEFGDNTIKDTEKLINNVKVFYNPIAEQVNLSFKLAKSSSVSIKVMDALGNEILQLMNGNLDAGIQNLSFEHGGKLTTGFYFVRVVAGSETVVKRFSVR</sequence>
<organism evidence="3 4">
    <name type="scientific">Sphingobacterium athyrii</name>
    <dbReference type="NCBI Taxonomy" id="2152717"/>
    <lineage>
        <taxon>Bacteria</taxon>
        <taxon>Pseudomonadati</taxon>
        <taxon>Bacteroidota</taxon>
        <taxon>Sphingobacteriia</taxon>
        <taxon>Sphingobacteriales</taxon>
        <taxon>Sphingobacteriaceae</taxon>
        <taxon>Sphingobacterium</taxon>
    </lineage>
</organism>
<dbReference type="Gene3D" id="2.60.40.4070">
    <property type="match status" value="1"/>
</dbReference>
<protein>
    <recommendedName>
        <fullName evidence="2">Secretion system C-terminal sorting domain-containing protein</fullName>
    </recommendedName>
</protein>
<feature type="chain" id="PRO_5016578303" description="Secretion system C-terminal sorting domain-containing protein" evidence="1">
    <location>
        <begin position="27"/>
        <end position="143"/>
    </location>
</feature>
<dbReference type="InterPro" id="IPR026444">
    <property type="entry name" value="Secre_tail"/>
</dbReference>
<evidence type="ECO:0000313" key="3">
    <source>
        <dbReference type="EMBL" id="PUV21335.1"/>
    </source>
</evidence>
<feature type="domain" description="Secretion system C-terminal sorting" evidence="2">
    <location>
        <begin position="67"/>
        <end position="141"/>
    </location>
</feature>
<dbReference type="RefSeq" id="WP_108636687.1">
    <property type="nucleotide sequence ID" value="NZ_DAMCKI010000062.1"/>
</dbReference>
<evidence type="ECO:0000313" key="4">
    <source>
        <dbReference type="Proteomes" id="UP000250831"/>
    </source>
</evidence>